<keyword evidence="3" id="KW-0624">Polysaccharide degradation</keyword>
<dbReference type="InterPro" id="IPR012675">
    <property type="entry name" value="Beta-grasp_dom_sf"/>
</dbReference>
<protein>
    <recommendedName>
        <fullName evidence="10">Carboxylic ester hydrolase</fullName>
        <ecNumber evidence="10">3.1.1.-</ecNumber>
    </recommendedName>
</protein>
<evidence type="ECO:0000256" key="6">
    <source>
        <dbReference type="ARBA" id="ARBA00022801"/>
    </source>
</evidence>
<keyword evidence="5 10" id="KW-0732">Signal</keyword>
<gene>
    <name evidence="11" type="ORF">FIBRA_06480</name>
</gene>
<proteinExistence type="inferred from homology"/>
<evidence type="ECO:0000256" key="10">
    <source>
        <dbReference type="RuleBase" id="RU361238"/>
    </source>
</evidence>
<feature type="signal peptide" evidence="10">
    <location>
        <begin position="1"/>
        <end position="29"/>
    </location>
</feature>
<dbReference type="AlphaFoldDB" id="J4H436"/>
<comment type="catalytic activity">
    <reaction evidence="9">
        <text>feruloyl-polysaccharide + H2O = ferulate + polysaccharide.</text>
        <dbReference type="EC" id="3.1.1.73"/>
    </reaction>
</comment>
<dbReference type="InParanoid" id="J4H436"/>
<accession>J4H436</accession>
<organism evidence="11 12">
    <name type="scientific">Fibroporia radiculosa</name>
    <dbReference type="NCBI Taxonomy" id="599839"/>
    <lineage>
        <taxon>Eukaryota</taxon>
        <taxon>Fungi</taxon>
        <taxon>Dikarya</taxon>
        <taxon>Basidiomycota</taxon>
        <taxon>Agaricomycotina</taxon>
        <taxon>Agaricomycetes</taxon>
        <taxon>Polyporales</taxon>
        <taxon>Fibroporiaceae</taxon>
        <taxon>Fibroporia</taxon>
    </lineage>
</organism>
<reference evidence="11 12" key="1">
    <citation type="journal article" date="2012" name="Appl. Environ. Microbiol.">
        <title>Short-read sequencing for genomic analysis of the brown rot fungus Fibroporia radiculosa.</title>
        <authorList>
            <person name="Tang J.D."/>
            <person name="Perkins A.D."/>
            <person name="Sonstegard T.S."/>
            <person name="Schroeder S.G."/>
            <person name="Burgess S.C."/>
            <person name="Diehl S.V."/>
        </authorList>
    </citation>
    <scope>NUCLEOTIDE SEQUENCE [LARGE SCALE GENOMIC DNA]</scope>
    <source>
        <strain evidence="11 12">TFFH 294</strain>
    </source>
</reference>
<keyword evidence="3" id="KW-0858">Xylan degradation</keyword>
<dbReference type="RefSeq" id="XP_012183592.1">
    <property type="nucleotide sequence ID" value="XM_012328202.1"/>
</dbReference>
<dbReference type="GO" id="GO:0030600">
    <property type="term" value="F:feruloyl esterase activity"/>
    <property type="evidence" value="ECO:0007669"/>
    <property type="project" value="UniProtKB-EC"/>
</dbReference>
<dbReference type="GeneID" id="24099220"/>
<evidence type="ECO:0000256" key="4">
    <source>
        <dbReference type="ARBA" id="ARBA00022723"/>
    </source>
</evidence>
<evidence type="ECO:0000313" key="11">
    <source>
        <dbReference type="EMBL" id="CCM04309.1"/>
    </source>
</evidence>
<keyword evidence="8" id="KW-1015">Disulfide bond</keyword>
<evidence type="ECO:0000256" key="1">
    <source>
        <dbReference type="ARBA" id="ARBA00006249"/>
    </source>
</evidence>
<evidence type="ECO:0000313" key="12">
    <source>
        <dbReference type="Proteomes" id="UP000006352"/>
    </source>
</evidence>
<dbReference type="PANTHER" id="PTHR33938:SF15">
    <property type="entry name" value="FERULOYL ESTERASE B-RELATED"/>
    <property type="match status" value="1"/>
</dbReference>
<feature type="chain" id="PRO_5005136833" description="Carboxylic ester hydrolase" evidence="10">
    <location>
        <begin position="30"/>
        <end position="675"/>
    </location>
</feature>
<keyword evidence="12" id="KW-1185">Reference proteome</keyword>
<evidence type="ECO:0000256" key="8">
    <source>
        <dbReference type="ARBA" id="ARBA00023157"/>
    </source>
</evidence>
<evidence type="ECO:0000256" key="2">
    <source>
        <dbReference type="ARBA" id="ARBA00022487"/>
    </source>
</evidence>
<dbReference type="InterPro" id="IPR029058">
    <property type="entry name" value="AB_hydrolase_fold"/>
</dbReference>
<evidence type="ECO:0000256" key="7">
    <source>
        <dbReference type="ARBA" id="ARBA00022837"/>
    </source>
</evidence>
<dbReference type="PANTHER" id="PTHR33938">
    <property type="entry name" value="FERULOYL ESTERASE B-RELATED"/>
    <property type="match status" value="1"/>
</dbReference>
<dbReference type="Pfam" id="PF07519">
    <property type="entry name" value="Tannase"/>
    <property type="match status" value="2"/>
</dbReference>
<keyword evidence="3" id="KW-0119">Carbohydrate metabolism</keyword>
<dbReference type="GO" id="GO:0045493">
    <property type="term" value="P:xylan catabolic process"/>
    <property type="evidence" value="ECO:0007669"/>
    <property type="project" value="UniProtKB-KW"/>
</dbReference>
<keyword evidence="2" id="KW-0719">Serine esterase</keyword>
<sequence length="675" mass="73539">MSPGKRLPMFYGLQWLFALGLFNSHIALGWESACSSFTLHDLTDVAVSATTYYAANATVDLATNMSSIDTNTLPGFCRVELVITTNTTAKSSCNTEVWLPDEWNGRVLTVGNGGFAGGVNVADLGYLAIAQGFAGISTDTGHTGGVWVGTWGGPYNDNAIVDWGWRALHLSVVTGKEVANQYYGQTQKKSYYLGCSTGGRQGLKEIQAFPEDFDGIVVGSPANWQTHLQDWSIHMNLDVQPASRFINASQWINVVHPELTDGIINDPRFCDFRPETLACRPEQDPSTCLTIPQIEAARRIYADYYETNQTWIFGPYYPGGEVAFPDGLVTEAPFELGQDWFRYFVLNDTEWTIEQYNASLIPIADEIDPGQSNAIDPNLTAFAGPEHNGKVLHYVGWADQLISPGNSLHWYETVYAFTQAYTGLEMDEFYRMFTGGYGANAFGGSQQASSSMPPLSMAPEYNILAAIVQWVEEGTAPSSLYAVYWNNNNVTDGIGFVRPLCQYPRSLRYNGGNQSTPEGFTDNMIGRFGQPESSNQRQANQDGRIMSVHRAGCPPDLFVPPPPPPPRTIFQGMASLQPSSPPEITVLYFAGASTATGLTTERVRLPPFEPASASPPGFPLSALPPYLAARHPNTTLAAVLAQSSWAVNEEMVDDPATVTLHGGEEIAVICPVSGG</sequence>
<dbReference type="HOGENOM" id="CLU_014819_1_1_1"/>
<dbReference type="EMBL" id="HE797150">
    <property type="protein sequence ID" value="CCM04309.1"/>
    <property type="molecule type" value="Genomic_DNA"/>
</dbReference>
<dbReference type="OrthoDB" id="5595860at2759"/>
<dbReference type="InterPro" id="IPR011118">
    <property type="entry name" value="Tannase/feruloyl_esterase"/>
</dbReference>
<dbReference type="Gene3D" id="3.10.20.30">
    <property type="match status" value="1"/>
</dbReference>
<dbReference type="SUPFAM" id="SSF54285">
    <property type="entry name" value="MoaD/ThiS"/>
    <property type="match status" value="1"/>
</dbReference>
<evidence type="ECO:0000256" key="3">
    <source>
        <dbReference type="ARBA" id="ARBA00022651"/>
    </source>
</evidence>
<dbReference type="SUPFAM" id="SSF53474">
    <property type="entry name" value="alpha/beta-Hydrolases"/>
    <property type="match status" value="1"/>
</dbReference>
<keyword evidence="6 10" id="KW-0378">Hydrolase</keyword>
<dbReference type="CDD" id="cd00754">
    <property type="entry name" value="Ubl_MoaD"/>
    <property type="match status" value="1"/>
</dbReference>
<keyword evidence="4" id="KW-0479">Metal-binding</keyword>
<comment type="similarity">
    <text evidence="1 10">Belongs to the tannase family.</text>
</comment>
<dbReference type="EC" id="3.1.1.-" evidence="10"/>
<keyword evidence="7" id="KW-0106">Calcium</keyword>
<dbReference type="Proteomes" id="UP000006352">
    <property type="component" value="Unassembled WGS sequence"/>
</dbReference>
<name>J4H436_9APHY</name>
<evidence type="ECO:0000256" key="9">
    <source>
        <dbReference type="ARBA" id="ARBA00034075"/>
    </source>
</evidence>
<dbReference type="STRING" id="599839.J4H436"/>
<evidence type="ECO:0000256" key="5">
    <source>
        <dbReference type="ARBA" id="ARBA00022729"/>
    </source>
</evidence>
<dbReference type="GO" id="GO:0046872">
    <property type="term" value="F:metal ion binding"/>
    <property type="evidence" value="ECO:0007669"/>
    <property type="project" value="UniProtKB-KW"/>
</dbReference>
<dbReference type="InterPro" id="IPR016155">
    <property type="entry name" value="Mopterin_synth/thiamin_S_b"/>
</dbReference>